<dbReference type="Proteomes" id="UP000028999">
    <property type="component" value="Unassembled WGS sequence"/>
</dbReference>
<feature type="region of interest" description="Disordered" evidence="1">
    <location>
        <begin position="1"/>
        <end position="28"/>
    </location>
</feature>
<dbReference type="PaxDb" id="3708-A0A078FNI7"/>
<proteinExistence type="predicted"/>
<keyword evidence="3" id="KW-1185">Reference proteome</keyword>
<reference evidence="2 3" key="1">
    <citation type="journal article" date="2014" name="Science">
        <title>Plant genetics. Early allopolyploid evolution in the post-Neolithic Brassica napus oilseed genome.</title>
        <authorList>
            <person name="Chalhoub B."/>
            <person name="Denoeud F."/>
            <person name="Liu S."/>
            <person name="Parkin I.A."/>
            <person name="Tang H."/>
            <person name="Wang X."/>
            <person name="Chiquet J."/>
            <person name="Belcram H."/>
            <person name="Tong C."/>
            <person name="Samans B."/>
            <person name="Correa M."/>
            <person name="Da Silva C."/>
            <person name="Just J."/>
            <person name="Falentin C."/>
            <person name="Koh C.S."/>
            <person name="Le Clainche I."/>
            <person name="Bernard M."/>
            <person name="Bento P."/>
            <person name="Noel B."/>
            <person name="Labadie K."/>
            <person name="Alberti A."/>
            <person name="Charles M."/>
            <person name="Arnaud D."/>
            <person name="Guo H."/>
            <person name="Daviaud C."/>
            <person name="Alamery S."/>
            <person name="Jabbari K."/>
            <person name="Zhao M."/>
            <person name="Edger P.P."/>
            <person name="Chelaifa H."/>
            <person name="Tack D."/>
            <person name="Lassalle G."/>
            <person name="Mestiri I."/>
            <person name="Schnel N."/>
            <person name="Le Paslier M.C."/>
            <person name="Fan G."/>
            <person name="Renault V."/>
            <person name="Bayer P.E."/>
            <person name="Golicz A.A."/>
            <person name="Manoli S."/>
            <person name="Lee T.H."/>
            <person name="Thi V.H."/>
            <person name="Chalabi S."/>
            <person name="Hu Q."/>
            <person name="Fan C."/>
            <person name="Tollenaere R."/>
            <person name="Lu Y."/>
            <person name="Battail C."/>
            <person name="Shen J."/>
            <person name="Sidebottom C.H."/>
            <person name="Wang X."/>
            <person name="Canaguier A."/>
            <person name="Chauveau A."/>
            <person name="Berard A."/>
            <person name="Deniot G."/>
            <person name="Guan M."/>
            <person name="Liu Z."/>
            <person name="Sun F."/>
            <person name="Lim Y.P."/>
            <person name="Lyons E."/>
            <person name="Town C.D."/>
            <person name="Bancroft I."/>
            <person name="Wang X."/>
            <person name="Meng J."/>
            <person name="Ma J."/>
            <person name="Pires J.C."/>
            <person name="King G.J."/>
            <person name="Brunel D."/>
            <person name="Delourme R."/>
            <person name="Renard M."/>
            <person name="Aury J.M."/>
            <person name="Adams K.L."/>
            <person name="Batley J."/>
            <person name="Snowdon R.J."/>
            <person name="Tost J."/>
            <person name="Edwards D."/>
            <person name="Zhou Y."/>
            <person name="Hua W."/>
            <person name="Sharpe A.G."/>
            <person name="Paterson A.H."/>
            <person name="Guan C."/>
            <person name="Wincker P."/>
        </authorList>
    </citation>
    <scope>NUCLEOTIDE SEQUENCE [LARGE SCALE GENOMIC DNA]</scope>
    <source>
        <strain evidence="3">cv. Darmor-bzh</strain>
    </source>
</reference>
<accession>A0A078FNI7</accession>
<dbReference type="Gramene" id="CDY15995">
    <property type="protein sequence ID" value="CDY15995"/>
    <property type="gene ID" value="GSBRNA2T00090381001"/>
</dbReference>
<feature type="compositionally biased region" description="Basic and acidic residues" evidence="1">
    <location>
        <begin position="1"/>
        <end position="12"/>
    </location>
</feature>
<protein>
    <submittedName>
        <fullName evidence="2">BnaC08g41280D protein</fullName>
    </submittedName>
</protein>
<sequence length="28" mass="3224">MTRIEPEHRETTEPESLVPSLVSDQNLD</sequence>
<name>A0A078FNI7_BRANA</name>
<evidence type="ECO:0000313" key="2">
    <source>
        <dbReference type="EMBL" id="CDY15995.1"/>
    </source>
</evidence>
<dbReference type="AlphaFoldDB" id="A0A078FNI7"/>
<gene>
    <name evidence="2" type="primary">BnaC08g41280D</name>
    <name evidence="2" type="ORF">GSBRNA2T00090381001</name>
</gene>
<evidence type="ECO:0000256" key="1">
    <source>
        <dbReference type="SAM" id="MobiDB-lite"/>
    </source>
</evidence>
<organism evidence="2 3">
    <name type="scientific">Brassica napus</name>
    <name type="common">Rape</name>
    <dbReference type="NCBI Taxonomy" id="3708"/>
    <lineage>
        <taxon>Eukaryota</taxon>
        <taxon>Viridiplantae</taxon>
        <taxon>Streptophyta</taxon>
        <taxon>Embryophyta</taxon>
        <taxon>Tracheophyta</taxon>
        <taxon>Spermatophyta</taxon>
        <taxon>Magnoliopsida</taxon>
        <taxon>eudicotyledons</taxon>
        <taxon>Gunneridae</taxon>
        <taxon>Pentapetalae</taxon>
        <taxon>rosids</taxon>
        <taxon>malvids</taxon>
        <taxon>Brassicales</taxon>
        <taxon>Brassicaceae</taxon>
        <taxon>Brassiceae</taxon>
        <taxon>Brassica</taxon>
    </lineage>
</organism>
<evidence type="ECO:0000313" key="3">
    <source>
        <dbReference type="Proteomes" id="UP000028999"/>
    </source>
</evidence>
<dbReference type="EMBL" id="LK032060">
    <property type="protein sequence ID" value="CDY15995.1"/>
    <property type="molecule type" value="Genomic_DNA"/>
</dbReference>